<organism evidence="9 10">
    <name type="scientific">Meloidogyne hapla</name>
    <name type="common">Root-knot nematode worm</name>
    <dbReference type="NCBI Taxonomy" id="6305"/>
    <lineage>
        <taxon>Eukaryota</taxon>
        <taxon>Metazoa</taxon>
        <taxon>Ecdysozoa</taxon>
        <taxon>Nematoda</taxon>
        <taxon>Chromadorea</taxon>
        <taxon>Rhabditida</taxon>
        <taxon>Tylenchina</taxon>
        <taxon>Tylenchomorpha</taxon>
        <taxon>Tylenchoidea</taxon>
        <taxon>Meloidogynidae</taxon>
        <taxon>Meloidogyninae</taxon>
        <taxon>Meloidogyne</taxon>
    </lineage>
</organism>
<accession>A0A1I8BV09</accession>
<feature type="binding site" evidence="6">
    <location>
        <position position="43"/>
    </location>
    <ligand>
        <name>Zn(2+)</name>
        <dbReference type="ChEBI" id="CHEBI:29105"/>
        <note>catalytic</note>
    </ligand>
</feature>
<evidence type="ECO:0000313" key="10">
    <source>
        <dbReference type="WBParaSite" id="MhA1_Contig599.frz3.gene19"/>
    </source>
</evidence>
<proteinExistence type="predicted"/>
<feature type="disulfide bond" evidence="6">
    <location>
        <begin position="9"/>
        <end position="31"/>
    </location>
</feature>
<evidence type="ECO:0000313" key="9">
    <source>
        <dbReference type="Proteomes" id="UP000095281"/>
    </source>
</evidence>
<keyword evidence="4 6" id="KW-0862">Zinc</keyword>
<dbReference type="WBParaSite" id="MhA1_Contig599.frz3.gene19">
    <property type="protein sequence ID" value="MhA1_Contig599.frz3.gene19"/>
    <property type="gene ID" value="MhA1_Contig599.frz3.gene19"/>
</dbReference>
<comment type="cofactor">
    <cofactor evidence="6 7">
        <name>Zn(2+)</name>
        <dbReference type="ChEBI" id="CHEBI:29105"/>
    </cofactor>
    <text evidence="6 7">Binds 1 zinc ion per subunit.</text>
</comment>
<dbReference type="PANTHER" id="PTHR10127:SF780">
    <property type="entry name" value="METALLOENDOPEPTIDASE"/>
    <property type="match status" value="1"/>
</dbReference>
<dbReference type="SUPFAM" id="SSF55486">
    <property type="entry name" value="Metalloproteases ('zincins'), catalytic domain"/>
    <property type="match status" value="1"/>
</dbReference>
<evidence type="ECO:0000256" key="5">
    <source>
        <dbReference type="ARBA" id="ARBA00023049"/>
    </source>
</evidence>
<evidence type="ECO:0000256" key="3">
    <source>
        <dbReference type="ARBA" id="ARBA00022801"/>
    </source>
</evidence>
<keyword evidence="3 6" id="KW-0378">Hydrolase</keyword>
<name>A0A1I8BV09_MELHA</name>
<evidence type="ECO:0000259" key="8">
    <source>
        <dbReference type="PROSITE" id="PS51864"/>
    </source>
</evidence>
<evidence type="ECO:0000256" key="6">
    <source>
        <dbReference type="PROSITE-ProRule" id="PRU01211"/>
    </source>
</evidence>
<dbReference type="AlphaFoldDB" id="A0A1I8BV09"/>
<protein>
    <recommendedName>
        <fullName evidence="7">Metalloendopeptidase</fullName>
        <ecNumber evidence="7">3.4.24.-</ecNumber>
    </recommendedName>
</protein>
<sequence>MFIHDSEGCSSAVGRYEKYRLHDVNVRWPGCGSKATIVHEVMHALGIQHEQSRFARNESVWINFDNIEKDEWHNFRRKLTVNFGIPYDFGSVMHYGASDFALDDK</sequence>
<dbReference type="Proteomes" id="UP000095281">
    <property type="component" value="Unplaced"/>
</dbReference>
<keyword evidence="6" id="KW-1015">Disulfide bond</keyword>
<dbReference type="Pfam" id="PF01400">
    <property type="entry name" value="Astacin"/>
    <property type="match status" value="1"/>
</dbReference>
<reference evidence="10" key="1">
    <citation type="submission" date="2016-11" db="UniProtKB">
        <authorList>
            <consortium name="WormBaseParasite"/>
        </authorList>
    </citation>
    <scope>IDENTIFICATION</scope>
</reference>
<dbReference type="InterPro" id="IPR001506">
    <property type="entry name" value="Peptidase_M12A"/>
</dbReference>
<dbReference type="PANTHER" id="PTHR10127">
    <property type="entry name" value="DISCOIDIN, CUB, EGF, LAMININ , AND ZINC METALLOPROTEASE DOMAIN CONTAINING"/>
    <property type="match status" value="1"/>
</dbReference>
<evidence type="ECO:0000256" key="1">
    <source>
        <dbReference type="ARBA" id="ARBA00022670"/>
    </source>
</evidence>
<feature type="domain" description="Peptidase M12A" evidence="8">
    <location>
        <begin position="1"/>
        <end position="105"/>
    </location>
</feature>
<keyword evidence="5 6" id="KW-0482">Metalloprotease</keyword>
<feature type="binding site" evidence="6">
    <location>
        <position position="39"/>
    </location>
    <ligand>
        <name>Zn(2+)</name>
        <dbReference type="ChEBI" id="CHEBI:29105"/>
        <note>catalytic</note>
    </ligand>
</feature>
<keyword evidence="2 6" id="KW-0479">Metal-binding</keyword>
<dbReference type="GO" id="GO:0004222">
    <property type="term" value="F:metalloendopeptidase activity"/>
    <property type="evidence" value="ECO:0007669"/>
    <property type="project" value="UniProtKB-UniRule"/>
</dbReference>
<dbReference type="InterPro" id="IPR024079">
    <property type="entry name" value="MetalloPept_cat_dom_sf"/>
</dbReference>
<dbReference type="EC" id="3.4.24.-" evidence="7"/>
<keyword evidence="9" id="KW-1185">Reference proteome</keyword>
<comment type="caution">
    <text evidence="6">Lacks conserved residue(s) required for the propagation of feature annotation.</text>
</comment>
<keyword evidence="1 6" id="KW-0645">Protease</keyword>
<dbReference type="PRINTS" id="PR00480">
    <property type="entry name" value="ASTACIN"/>
</dbReference>
<feature type="binding site" evidence="6">
    <location>
        <position position="49"/>
    </location>
    <ligand>
        <name>Zn(2+)</name>
        <dbReference type="ChEBI" id="CHEBI:29105"/>
        <note>catalytic</note>
    </ligand>
</feature>
<feature type="active site" evidence="6">
    <location>
        <position position="40"/>
    </location>
</feature>
<evidence type="ECO:0000256" key="7">
    <source>
        <dbReference type="RuleBase" id="RU361183"/>
    </source>
</evidence>
<dbReference type="PROSITE" id="PS51864">
    <property type="entry name" value="ASTACIN"/>
    <property type="match status" value="1"/>
</dbReference>
<dbReference type="Gene3D" id="3.40.390.10">
    <property type="entry name" value="Collagenase (Catalytic Domain)"/>
    <property type="match status" value="1"/>
</dbReference>
<evidence type="ECO:0000256" key="4">
    <source>
        <dbReference type="ARBA" id="ARBA00022833"/>
    </source>
</evidence>
<dbReference type="GO" id="GO:0006508">
    <property type="term" value="P:proteolysis"/>
    <property type="evidence" value="ECO:0007669"/>
    <property type="project" value="UniProtKB-KW"/>
</dbReference>
<evidence type="ECO:0000256" key="2">
    <source>
        <dbReference type="ARBA" id="ARBA00022723"/>
    </source>
</evidence>
<dbReference type="GO" id="GO:0008270">
    <property type="term" value="F:zinc ion binding"/>
    <property type="evidence" value="ECO:0007669"/>
    <property type="project" value="UniProtKB-UniRule"/>
</dbReference>